<evidence type="ECO:0000313" key="1">
    <source>
        <dbReference type="EMBL" id="SDI07736.1"/>
    </source>
</evidence>
<proteinExistence type="predicted"/>
<reference evidence="1 2" key="1">
    <citation type="submission" date="2016-10" db="EMBL/GenBank/DDBJ databases">
        <authorList>
            <person name="de Groot N.N."/>
        </authorList>
    </citation>
    <scope>NUCLEOTIDE SEQUENCE [LARGE SCALE GENOMIC DNA]</scope>
    <source>
        <strain evidence="1 2">CPCC 201354</strain>
    </source>
</reference>
<dbReference type="RefSeq" id="WP_176955666.1">
    <property type="nucleotide sequence ID" value="NZ_FNCN01000033.1"/>
</dbReference>
<evidence type="ECO:0000313" key="2">
    <source>
        <dbReference type="Proteomes" id="UP000198923"/>
    </source>
</evidence>
<keyword evidence="2" id="KW-1185">Reference proteome</keyword>
<organism evidence="1 2">
    <name type="scientific">Sinosporangium album</name>
    <dbReference type="NCBI Taxonomy" id="504805"/>
    <lineage>
        <taxon>Bacteria</taxon>
        <taxon>Bacillati</taxon>
        <taxon>Actinomycetota</taxon>
        <taxon>Actinomycetes</taxon>
        <taxon>Streptosporangiales</taxon>
        <taxon>Streptosporangiaceae</taxon>
        <taxon>Sinosporangium</taxon>
    </lineage>
</organism>
<gene>
    <name evidence="1" type="ORF">SAMN05421505_1336</name>
</gene>
<protein>
    <submittedName>
        <fullName evidence="1">Uncharacterized protein</fullName>
    </submittedName>
</protein>
<dbReference type="EMBL" id="FNCN01000033">
    <property type="protein sequence ID" value="SDI07736.1"/>
    <property type="molecule type" value="Genomic_DNA"/>
</dbReference>
<dbReference type="AlphaFoldDB" id="A0A1G8HM28"/>
<name>A0A1G8HM28_9ACTN</name>
<dbReference type="Proteomes" id="UP000198923">
    <property type="component" value="Unassembled WGS sequence"/>
</dbReference>
<sequence length="54" mass="5980">MELHVSAGARKVATVVIGQRSRIFVVSFSPPGTGVRFTKPGDYRSVRDMIFLEL</sequence>
<accession>A0A1G8HM28</accession>